<proteinExistence type="predicted"/>
<name>A0A7R9I0V6_9NEOP</name>
<evidence type="ECO:0000313" key="2">
    <source>
        <dbReference type="EMBL" id="CAD7441353.1"/>
    </source>
</evidence>
<sequence>MPIRPVLERFKMRYTGGLRKPTWDRKRDVETNAGIPGEEKIGGIKRRHTDAKRFAELGRLNLEEVNPHLRGGRVKNHLGKNSDHPTEIRTSISPSSVVELNTTSALANYATEAVYTISSNCSVMDMMITRTQHHRAAPHHTSSGTRENSASREPRGTTLRFRVLQQIHAIYSPRWVSNPDLIFNNYDPKTTFIGTALRLDLGRLGVMGGHININ</sequence>
<protein>
    <submittedName>
        <fullName evidence="2">Uncharacterized protein</fullName>
    </submittedName>
</protein>
<reference evidence="2" key="1">
    <citation type="submission" date="2020-11" db="EMBL/GenBank/DDBJ databases">
        <authorList>
            <person name="Tran Van P."/>
        </authorList>
    </citation>
    <scope>NUCLEOTIDE SEQUENCE</scope>
</reference>
<gene>
    <name evidence="2" type="ORF">TBIB3V08_LOCUS3822</name>
</gene>
<evidence type="ECO:0000256" key="1">
    <source>
        <dbReference type="SAM" id="MobiDB-lite"/>
    </source>
</evidence>
<feature type="region of interest" description="Disordered" evidence="1">
    <location>
        <begin position="132"/>
        <end position="155"/>
    </location>
</feature>
<dbReference type="EMBL" id="OD565290">
    <property type="protein sequence ID" value="CAD7441353.1"/>
    <property type="molecule type" value="Genomic_DNA"/>
</dbReference>
<organism evidence="2">
    <name type="scientific">Timema bartmani</name>
    <dbReference type="NCBI Taxonomy" id="61472"/>
    <lineage>
        <taxon>Eukaryota</taxon>
        <taxon>Metazoa</taxon>
        <taxon>Ecdysozoa</taxon>
        <taxon>Arthropoda</taxon>
        <taxon>Hexapoda</taxon>
        <taxon>Insecta</taxon>
        <taxon>Pterygota</taxon>
        <taxon>Neoptera</taxon>
        <taxon>Polyneoptera</taxon>
        <taxon>Phasmatodea</taxon>
        <taxon>Timematodea</taxon>
        <taxon>Timematoidea</taxon>
        <taxon>Timematidae</taxon>
        <taxon>Timema</taxon>
    </lineage>
</organism>
<dbReference type="AlphaFoldDB" id="A0A7R9I0V6"/>
<accession>A0A7R9I0V6</accession>
<feature type="region of interest" description="Disordered" evidence="1">
    <location>
        <begin position="71"/>
        <end position="92"/>
    </location>
</feature>